<keyword evidence="5 6" id="KW-0472">Membrane</keyword>
<proteinExistence type="predicted"/>
<keyword evidence="4 6" id="KW-1133">Transmembrane helix</keyword>
<sequence length="214" mass="21255">MWDEIWTSAGAGALAGLGVALPLGAVGALLLREGLVNGFRVAAASAAGIATVDTLYCTVATLAGAVVAPTVQRHRGVFLILSGLLIVAIGVRQLRRGLMRQARAVSEVEQVSASAAYVRFVGLTAVNPTTLVYFVALSGALATRGGSWAGPAAFVAAAGVASLAWQLVLAAIGALFGRSVGAGATRTIGVVASVLVIALGIGVLANGLGSLARP</sequence>
<feature type="transmembrane region" description="Helical" evidence="6">
    <location>
        <begin position="77"/>
        <end position="95"/>
    </location>
</feature>
<reference evidence="7 8" key="1">
    <citation type="submission" date="2020-02" db="EMBL/GenBank/DDBJ databases">
        <title>Acidophilic actinobacteria isolated from forest soil.</title>
        <authorList>
            <person name="Golinska P."/>
        </authorList>
    </citation>
    <scope>NUCLEOTIDE SEQUENCE [LARGE SCALE GENOMIC DNA]</scope>
    <source>
        <strain evidence="7 8">NL8</strain>
    </source>
</reference>
<keyword evidence="2" id="KW-1003">Cell membrane</keyword>
<gene>
    <name evidence="7" type="ORF">KGQ19_41655</name>
</gene>
<evidence type="ECO:0000256" key="4">
    <source>
        <dbReference type="ARBA" id="ARBA00022989"/>
    </source>
</evidence>
<evidence type="ECO:0000256" key="2">
    <source>
        <dbReference type="ARBA" id="ARBA00022475"/>
    </source>
</evidence>
<feature type="transmembrane region" description="Helical" evidence="6">
    <location>
        <begin position="116"/>
        <end position="136"/>
    </location>
</feature>
<organism evidence="7 8">
    <name type="scientific">Catenulispora pinistramenti</name>
    <dbReference type="NCBI Taxonomy" id="2705254"/>
    <lineage>
        <taxon>Bacteria</taxon>
        <taxon>Bacillati</taxon>
        <taxon>Actinomycetota</taxon>
        <taxon>Actinomycetes</taxon>
        <taxon>Catenulisporales</taxon>
        <taxon>Catenulisporaceae</taxon>
        <taxon>Catenulispora</taxon>
    </lineage>
</organism>
<feature type="transmembrane region" description="Helical" evidence="6">
    <location>
        <begin position="6"/>
        <end position="31"/>
    </location>
</feature>
<dbReference type="Pfam" id="PF01810">
    <property type="entry name" value="LysE"/>
    <property type="match status" value="1"/>
</dbReference>
<feature type="transmembrane region" description="Helical" evidence="6">
    <location>
        <begin position="43"/>
        <end position="71"/>
    </location>
</feature>
<evidence type="ECO:0000313" key="7">
    <source>
        <dbReference type="EMBL" id="MBS2553380.1"/>
    </source>
</evidence>
<accession>A0ABS5L5J5</accession>
<keyword evidence="8" id="KW-1185">Reference proteome</keyword>
<keyword evidence="3 6" id="KW-0812">Transmembrane</keyword>
<dbReference type="EMBL" id="JAAFYZ010000250">
    <property type="protein sequence ID" value="MBS2553380.1"/>
    <property type="molecule type" value="Genomic_DNA"/>
</dbReference>
<protein>
    <submittedName>
        <fullName evidence="7">LysE family transporter</fullName>
    </submittedName>
</protein>
<dbReference type="InterPro" id="IPR001123">
    <property type="entry name" value="LeuE-type"/>
</dbReference>
<evidence type="ECO:0000256" key="6">
    <source>
        <dbReference type="SAM" id="Phobius"/>
    </source>
</evidence>
<evidence type="ECO:0000256" key="3">
    <source>
        <dbReference type="ARBA" id="ARBA00022692"/>
    </source>
</evidence>
<comment type="caution">
    <text evidence="7">The sequence shown here is derived from an EMBL/GenBank/DDBJ whole genome shotgun (WGS) entry which is preliminary data.</text>
</comment>
<comment type="subcellular location">
    <subcellularLocation>
        <location evidence="1">Cell membrane</location>
        <topology evidence="1">Multi-pass membrane protein</topology>
    </subcellularLocation>
</comment>
<dbReference type="RefSeq" id="WP_212019860.1">
    <property type="nucleotide sequence ID" value="NZ_JAAFYZ010000250.1"/>
</dbReference>
<feature type="transmembrane region" description="Helical" evidence="6">
    <location>
        <begin position="148"/>
        <end position="176"/>
    </location>
</feature>
<evidence type="ECO:0000313" key="8">
    <source>
        <dbReference type="Proteomes" id="UP000730482"/>
    </source>
</evidence>
<evidence type="ECO:0000256" key="5">
    <source>
        <dbReference type="ARBA" id="ARBA00023136"/>
    </source>
</evidence>
<name>A0ABS5L5J5_9ACTN</name>
<feature type="transmembrane region" description="Helical" evidence="6">
    <location>
        <begin position="188"/>
        <end position="208"/>
    </location>
</feature>
<evidence type="ECO:0000256" key="1">
    <source>
        <dbReference type="ARBA" id="ARBA00004651"/>
    </source>
</evidence>
<dbReference type="Proteomes" id="UP000730482">
    <property type="component" value="Unassembled WGS sequence"/>
</dbReference>